<dbReference type="AlphaFoldDB" id="A0A926F3A1"/>
<dbReference type="Proteomes" id="UP000651085">
    <property type="component" value="Unassembled WGS sequence"/>
</dbReference>
<dbReference type="RefSeq" id="WP_262434984.1">
    <property type="nucleotide sequence ID" value="NZ_JACRTF010000001.1"/>
</dbReference>
<protein>
    <submittedName>
        <fullName evidence="1">Uncharacterized protein</fullName>
    </submittedName>
</protein>
<proteinExistence type="predicted"/>
<keyword evidence="2" id="KW-1185">Reference proteome</keyword>
<dbReference type="EMBL" id="JACRTF010000001">
    <property type="protein sequence ID" value="MBC8593876.1"/>
    <property type="molecule type" value="Genomic_DNA"/>
</dbReference>
<gene>
    <name evidence="1" type="ORF">H8744_11595</name>
</gene>
<evidence type="ECO:0000313" key="2">
    <source>
        <dbReference type="Proteomes" id="UP000651085"/>
    </source>
</evidence>
<name>A0A926F3A1_9BACT</name>
<reference evidence="1" key="1">
    <citation type="submission" date="2020-08" db="EMBL/GenBank/DDBJ databases">
        <title>Genome public.</title>
        <authorList>
            <person name="Liu C."/>
            <person name="Sun Q."/>
        </authorList>
    </citation>
    <scope>NUCLEOTIDE SEQUENCE</scope>
    <source>
        <strain evidence="1">N12</strain>
    </source>
</reference>
<comment type="caution">
    <text evidence="1">The sequence shown here is derived from an EMBL/GenBank/DDBJ whole genome shotgun (WGS) entry which is preliminary data.</text>
</comment>
<evidence type="ECO:0000313" key="1">
    <source>
        <dbReference type="EMBL" id="MBC8593876.1"/>
    </source>
</evidence>
<organism evidence="1 2">
    <name type="scientific">Jilunia laotingensis</name>
    <dbReference type="NCBI Taxonomy" id="2763675"/>
    <lineage>
        <taxon>Bacteria</taxon>
        <taxon>Pseudomonadati</taxon>
        <taxon>Bacteroidota</taxon>
        <taxon>Bacteroidia</taxon>
        <taxon>Bacteroidales</taxon>
        <taxon>Bacteroidaceae</taxon>
        <taxon>Jilunia</taxon>
    </lineage>
</organism>
<accession>A0A926F3A1</accession>
<sequence>MNINDDMPCFGGVPIDVRVSRGRLRCVPPYADQELEFTQIEGKLVSVSKTKWHGFPYWRVTLQDEANEYHVLFFLKSAMFIYLIRCLIGRKVEHLSLMVGTLTDETYQMIVEGDYRRLEPASIEIPPTKRYRKNKDNKHDYKDYSKRLEYLQKLVDEVGATLAGA</sequence>